<dbReference type="RefSeq" id="WP_017621284.1">
    <property type="nucleotide sequence ID" value="NZ_ANBG01000404.1"/>
</dbReference>
<gene>
    <name evidence="1" type="ORF">CDO52_04545</name>
</gene>
<accession>A0A223S210</accession>
<dbReference type="Proteomes" id="UP000215005">
    <property type="component" value="Chromosome"/>
</dbReference>
<protein>
    <submittedName>
        <fullName evidence="1">MoaD/ThiS family protein</fullName>
    </submittedName>
</protein>
<sequence>MVSGIIRYWAAAKEAAGTGEERYHADTLAEALEAVRAGHSGDDRLLRVLERSSFLVDERPVGTREHSSVKLTEGGVIEVLPPFAGG</sequence>
<proteinExistence type="predicted"/>
<dbReference type="Gene3D" id="3.10.20.30">
    <property type="match status" value="1"/>
</dbReference>
<dbReference type="EMBL" id="CP022753">
    <property type="protein sequence ID" value="ASU82148.1"/>
    <property type="molecule type" value="Genomic_DNA"/>
</dbReference>
<reference evidence="1 2" key="1">
    <citation type="submission" date="2017-08" db="EMBL/GenBank/DDBJ databases">
        <title>The complete genome sequence of Nocardiopsis gilva YIM 90087.</title>
        <authorList>
            <person name="Yin M."/>
            <person name="Tang S."/>
        </authorList>
    </citation>
    <scope>NUCLEOTIDE SEQUENCE [LARGE SCALE GENOMIC DNA]</scope>
    <source>
        <strain evidence="1 2">YIM 90087</strain>
    </source>
</reference>
<dbReference type="Pfam" id="PF02597">
    <property type="entry name" value="ThiS"/>
    <property type="match status" value="1"/>
</dbReference>
<name>A0A223S210_9ACTN</name>
<dbReference type="AlphaFoldDB" id="A0A223S210"/>
<organism evidence="1 2">
    <name type="scientific">Nocardiopsis gilva YIM 90087</name>
    <dbReference type="NCBI Taxonomy" id="1235441"/>
    <lineage>
        <taxon>Bacteria</taxon>
        <taxon>Bacillati</taxon>
        <taxon>Actinomycetota</taxon>
        <taxon>Actinomycetes</taxon>
        <taxon>Streptosporangiales</taxon>
        <taxon>Nocardiopsidaceae</taxon>
        <taxon>Nocardiopsis</taxon>
    </lineage>
</organism>
<dbReference type="OrthoDB" id="4331766at2"/>
<dbReference type="InterPro" id="IPR003749">
    <property type="entry name" value="ThiS/MoaD-like"/>
</dbReference>
<keyword evidence="2" id="KW-1185">Reference proteome</keyword>
<dbReference type="InterPro" id="IPR012675">
    <property type="entry name" value="Beta-grasp_dom_sf"/>
</dbReference>
<evidence type="ECO:0000313" key="2">
    <source>
        <dbReference type="Proteomes" id="UP000215005"/>
    </source>
</evidence>
<dbReference type="InterPro" id="IPR016155">
    <property type="entry name" value="Mopterin_synth/thiamin_S_b"/>
</dbReference>
<dbReference type="KEGG" id="ngv:CDO52_04545"/>
<dbReference type="SUPFAM" id="SSF54285">
    <property type="entry name" value="MoaD/ThiS"/>
    <property type="match status" value="1"/>
</dbReference>
<evidence type="ECO:0000313" key="1">
    <source>
        <dbReference type="EMBL" id="ASU82148.1"/>
    </source>
</evidence>